<sequence>MSLKTSTIALIIFLSVTISSCNTKPLPVVEPDVITEHTLHDTDDPAIWINHDNPDQSIVFGTDKDTDGAIYAFDLEGKIIESKTIRGLKRPNNVDIRQGIQMNDSTNIDIMAFTERENEQIRLFSIPDMRPLDNGGFPVFQDETEEEFRLPMGISLFKSPKDGSLYAIVGRKNGPEQGYLHQFKVKFTDEKVSLTLVRKFGRYSGKKEIEAIAVDDALGHIYYSDEIFGIRKYHAEPSMGNEEIKLFGGKTFQRDNEGIAIVAKDGKEGFIVVSNQQAETFNVFSRSTNQFLKEINLSTKQTDGCDVVAVRLNSTFKNGLFVAMNDEKNFYFYDLDKLGLEE</sequence>
<protein>
    <submittedName>
        <fullName evidence="3">3-phytase</fullName>
    </submittedName>
</protein>
<evidence type="ECO:0000313" key="3">
    <source>
        <dbReference type="EMBL" id="GGE04036.1"/>
    </source>
</evidence>
<keyword evidence="4" id="KW-1185">Reference proteome</keyword>
<dbReference type="SUPFAM" id="SSF50956">
    <property type="entry name" value="Thermostable phytase (3-phytase)"/>
    <property type="match status" value="1"/>
</dbReference>
<dbReference type="Proteomes" id="UP000599688">
    <property type="component" value="Unassembled WGS sequence"/>
</dbReference>
<dbReference type="InterPro" id="IPR003431">
    <property type="entry name" value="B-propeller_Phytase"/>
</dbReference>
<dbReference type="PROSITE" id="PS51257">
    <property type="entry name" value="PROKAR_LIPOPROTEIN"/>
    <property type="match status" value="1"/>
</dbReference>
<feature type="domain" description="BPP" evidence="2">
    <location>
        <begin position="19"/>
        <end position="342"/>
    </location>
</feature>
<dbReference type="EMBL" id="BMGL01000001">
    <property type="protein sequence ID" value="GGE04036.1"/>
    <property type="molecule type" value="Genomic_DNA"/>
</dbReference>
<evidence type="ECO:0000256" key="1">
    <source>
        <dbReference type="SAM" id="SignalP"/>
    </source>
</evidence>
<proteinExistence type="predicted"/>
<organism evidence="3 4">
    <name type="scientific">Psychroflexus salis</name>
    <dbReference type="NCBI Taxonomy" id="1526574"/>
    <lineage>
        <taxon>Bacteria</taxon>
        <taxon>Pseudomonadati</taxon>
        <taxon>Bacteroidota</taxon>
        <taxon>Flavobacteriia</taxon>
        <taxon>Flavobacteriales</taxon>
        <taxon>Flavobacteriaceae</taxon>
        <taxon>Psychroflexus</taxon>
    </lineage>
</organism>
<dbReference type="AlphaFoldDB" id="A0A916ZM91"/>
<name>A0A916ZM91_9FLAO</name>
<gene>
    <name evidence="3" type="primary">phy</name>
    <name evidence="3" type="ORF">GCM10010831_02020</name>
</gene>
<evidence type="ECO:0000259" key="2">
    <source>
        <dbReference type="PROSITE" id="PS51662"/>
    </source>
</evidence>
<feature type="chain" id="PRO_5038115177" evidence="1">
    <location>
        <begin position="21"/>
        <end position="342"/>
    </location>
</feature>
<evidence type="ECO:0000313" key="4">
    <source>
        <dbReference type="Proteomes" id="UP000599688"/>
    </source>
</evidence>
<dbReference type="InterPro" id="IPR011042">
    <property type="entry name" value="6-blade_b-propeller_TolB-like"/>
</dbReference>
<dbReference type="PROSITE" id="PS51662">
    <property type="entry name" value="BP_PHYTASE"/>
    <property type="match status" value="1"/>
</dbReference>
<reference evidence="3 4" key="1">
    <citation type="journal article" date="2014" name="Int. J. Syst. Evol. Microbiol.">
        <title>Complete genome sequence of Corynebacterium casei LMG S-19264T (=DSM 44701T), isolated from a smear-ripened cheese.</title>
        <authorList>
            <consortium name="US DOE Joint Genome Institute (JGI-PGF)"/>
            <person name="Walter F."/>
            <person name="Albersmeier A."/>
            <person name="Kalinowski J."/>
            <person name="Ruckert C."/>
        </authorList>
    </citation>
    <scope>NUCLEOTIDE SEQUENCE [LARGE SCALE GENOMIC DNA]</scope>
    <source>
        <strain evidence="3 4">CGMCC 1.12925</strain>
    </source>
</reference>
<accession>A0A916ZM91</accession>
<dbReference type="RefSeq" id="WP_188404892.1">
    <property type="nucleotide sequence ID" value="NZ_BMGL01000001.1"/>
</dbReference>
<dbReference type="Pfam" id="PF02333">
    <property type="entry name" value="Phytase"/>
    <property type="match status" value="1"/>
</dbReference>
<feature type="signal peptide" evidence="1">
    <location>
        <begin position="1"/>
        <end position="20"/>
    </location>
</feature>
<dbReference type="GO" id="GO:0016158">
    <property type="term" value="F:inositol hexakisphosphate 3-phosphatase activity"/>
    <property type="evidence" value="ECO:0007669"/>
    <property type="project" value="InterPro"/>
</dbReference>
<keyword evidence="1" id="KW-0732">Signal</keyword>
<comment type="caution">
    <text evidence="3">The sequence shown here is derived from an EMBL/GenBank/DDBJ whole genome shotgun (WGS) entry which is preliminary data.</text>
</comment>
<dbReference type="Gene3D" id="2.120.10.30">
    <property type="entry name" value="TolB, C-terminal domain"/>
    <property type="match status" value="1"/>
</dbReference>